<accession>C7Q925</accession>
<proteinExistence type="predicted"/>
<dbReference type="OrthoDB" id="4477213at2"/>
<feature type="compositionally biased region" description="Low complexity" evidence="4">
    <location>
        <begin position="142"/>
        <end position="194"/>
    </location>
</feature>
<reference evidence="6 7" key="1">
    <citation type="journal article" date="2009" name="Stand. Genomic Sci.">
        <title>Complete genome sequence of Catenulispora acidiphila type strain (ID 139908).</title>
        <authorList>
            <person name="Copeland A."/>
            <person name="Lapidus A."/>
            <person name="Glavina Del Rio T."/>
            <person name="Nolan M."/>
            <person name="Lucas S."/>
            <person name="Chen F."/>
            <person name="Tice H."/>
            <person name="Cheng J.F."/>
            <person name="Bruce D."/>
            <person name="Goodwin L."/>
            <person name="Pitluck S."/>
            <person name="Mikhailova N."/>
            <person name="Pati A."/>
            <person name="Ivanova N."/>
            <person name="Mavromatis K."/>
            <person name="Chen A."/>
            <person name="Palaniappan K."/>
            <person name="Chain P."/>
            <person name="Land M."/>
            <person name="Hauser L."/>
            <person name="Chang Y.J."/>
            <person name="Jeffries C.D."/>
            <person name="Chertkov O."/>
            <person name="Brettin T."/>
            <person name="Detter J.C."/>
            <person name="Han C."/>
            <person name="Ali Z."/>
            <person name="Tindall B.J."/>
            <person name="Goker M."/>
            <person name="Bristow J."/>
            <person name="Eisen J.A."/>
            <person name="Markowitz V."/>
            <person name="Hugenholtz P."/>
            <person name="Kyrpides N.C."/>
            <person name="Klenk H.P."/>
        </authorList>
    </citation>
    <scope>NUCLEOTIDE SEQUENCE [LARGE SCALE GENOMIC DNA]</scope>
    <source>
        <strain evidence="7">DSM 44928 / JCM 14897 / NBRC 102108 / NRRL B-24433 / ID139908</strain>
    </source>
</reference>
<dbReference type="Gene3D" id="3.40.50.980">
    <property type="match status" value="2"/>
</dbReference>
<evidence type="ECO:0000313" key="6">
    <source>
        <dbReference type="EMBL" id="ACU72345.1"/>
    </source>
</evidence>
<evidence type="ECO:0000313" key="7">
    <source>
        <dbReference type="Proteomes" id="UP000000851"/>
    </source>
</evidence>
<dbReference type="GO" id="GO:0043041">
    <property type="term" value="P:amino acid activation for nonribosomal peptide biosynthetic process"/>
    <property type="evidence" value="ECO:0007669"/>
    <property type="project" value="TreeGrafter"/>
</dbReference>
<evidence type="ECO:0000256" key="3">
    <source>
        <dbReference type="ARBA" id="ARBA00022553"/>
    </source>
</evidence>
<keyword evidence="3" id="KW-0597">Phosphoprotein</keyword>
<protein>
    <submittedName>
        <fullName evidence="6">Amino acid adenylation domain protein</fullName>
    </submittedName>
</protein>
<dbReference type="Pfam" id="PF13193">
    <property type="entry name" value="AMP-binding_C"/>
    <property type="match status" value="1"/>
</dbReference>
<keyword evidence="2" id="KW-0596">Phosphopantetheine</keyword>
<dbReference type="InterPro" id="IPR042099">
    <property type="entry name" value="ANL_N_sf"/>
</dbReference>
<dbReference type="Gene3D" id="1.10.1200.10">
    <property type="entry name" value="ACP-like"/>
    <property type="match status" value="1"/>
</dbReference>
<comment type="cofactor">
    <cofactor evidence="1">
        <name>pantetheine 4'-phosphate</name>
        <dbReference type="ChEBI" id="CHEBI:47942"/>
    </cofactor>
</comment>
<dbReference type="STRING" id="479433.Caci_3439"/>
<evidence type="ECO:0000256" key="2">
    <source>
        <dbReference type="ARBA" id="ARBA00022450"/>
    </source>
</evidence>
<dbReference type="InterPro" id="IPR020802">
    <property type="entry name" value="TesA-like"/>
</dbReference>
<dbReference type="PROSITE" id="PS50075">
    <property type="entry name" value="CARRIER"/>
    <property type="match status" value="1"/>
</dbReference>
<dbReference type="Pfam" id="PF00550">
    <property type="entry name" value="PP-binding"/>
    <property type="match status" value="1"/>
</dbReference>
<dbReference type="Proteomes" id="UP000000851">
    <property type="component" value="Chromosome"/>
</dbReference>
<feature type="region of interest" description="Disordered" evidence="4">
    <location>
        <begin position="142"/>
        <end position="202"/>
    </location>
</feature>
<dbReference type="InterPro" id="IPR020845">
    <property type="entry name" value="AMP-binding_CS"/>
</dbReference>
<dbReference type="Gene3D" id="3.40.50.1820">
    <property type="entry name" value="alpha/beta hydrolase"/>
    <property type="match status" value="1"/>
</dbReference>
<sequence>MVRQNQTPYDLVRAVARADGDRAALVDPAGAGAQLSYAELIARTETLARRLREHGVGAEQPVAVVLERGADTVVAMLAVLAAGGVYCPLDVSAPDARLTAVVELLGAKVALTDAAHAGRLPAGVDALRLEAVSAASVTASGAASDSGTALDSASGSTPASAADSGTASDSNSASASDSGTGSASASNSASDTGALDPDSAFEPAAPTPDSLAYVLYTSGSTGVPKGVAMTHRGLSRLISWQTASGAPGLRTLQFTATSFDVTFQEVLSTLATGGCLVVAGEQVRRDPALLLETIVKERIQRLFLPYVALQLMAVTAARLAIVPESLEHVVTAGERLVVTPAIRDLFTTLPHCRLDNHYGPTEAHLVTSQTLPQDRAAWPDVPGIGAPVAGVACHVLDERLHAVPDGEVGELYVSGPCLARGYLADPARTAERFVADPGADAPGERWYRTGDLVRRIADGTYEFLGRADGQLKVRGFRVEPGEVETALTSHPRVQAAAVGLRQIEDGISILVGYLQTDGAVSQREIGDHARALLPAYMVPSRYLTVPALPRTGTGKVDTRALAEIALPDAADSSDAADAADPDQLPLSDLITALWIRVLGHDEFDPDDDFFDVGGDSLLATWVAAELGQMLGRPVELSLFLEYSTVEDLAEALGSQGSATATGAALIAGSSRSSASQIVTLRPGPSGRSLYLFHPLGGELICYRELARASRAPVRVLGVGWSGAPPEYGATLEDIARVHVEQLLVIQPDAPFLLAGWSFGGVLAFEVARQLTAAGASVDFLGLIDANPVIDPITGLPLADTPFLGVLDEVVTLLDAPGTTSADLTALTSGDTWLQLMGAPIAPGASSTYLRTALDTARACMWAAMRYQARRHDGPIDVFQASGSGADRQEALAGAIRSLAGGAFRTVAVPGGHWACIRAEDGAETARALDAALERVGAAGSGTHGS</sequence>
<dbReference type="GO" id="GO:0044550">
    <property type="term" value="P:secondary metabolite biosynthetic process"/>
    <property type="evidence" value="ECO:0007669"/>
    <property type="project" value="TreeGrafter"/>
</dbReference>
<dbReference type="GO" id="GO:0031177">
    <property type="term" value="F:phosphopantetheine binding"/>
    <property type="evidence" value="ECO:0007669"/>
    <property type="project" value="InterPro"/>
</dbReference>
<evidence type="ECO:0000256" key="1">
    <source>
        <dbReference type="ARBA" id="ARBA00001957"/>
    </source>
</evidence>
<dbReference type="EMBL" id="CP001700">
    <property type="protein sequence ID" value="ACU72345.1"/>
    <property type="molecule type" value="Genomic_DNA"/>
</dbReference>
<dbReference type="eggNOG" id="COG1020">
    <property type="taxonomic scope" value="Bacteria"/>
</dbReference>
<dbReference type="HOGENOM" id="CLU_000022_2_12_11"/>
<dbReference type="RefSeq" id="WP_012787638.1">
    <property type="nucleotide sequence ID" value="NC_013131.1"/>
</dbReference>
<dbReference type="PANTHER" id="PTHR45527:SF1">
    <property type="entry name" value="FATTY ACID SYNTHASE"/>
    <property type="match status" value="1"/>
</dbReference>
<organism evidence="6 7">
    <name type="scientific">Catenulispora acidiphila (strain DSM 44928 / JCM 14897 / NBRC 102108 / NRRL B-24433 / ID139908)</name>
    <dbReference type="NCBI Taxonomy" id="479433"/>
    <lineage>
        <taxon>Bacteria</taxon>
        <taxon>Bacillati</taxon>
        <taxon>Actinomycetota</taxon>
        <taxon>Actinomycetes</taxon>
        <taxon>Catenulisporales</taxon>
        <taxon>Catenulisporaceae</taxon>
        <taxon>Catenulispora</taxon>
    </lineage>
</organism>
<dbReference type="InterPro" id="IPR000873">
    <property type="entry name" value="AMP-dep_synth/lig_dom"/>
</dbReference>
<gene>
    <name evidence="6" type="ordered locus">Caci_3439</name>
</gene>
<name>C7Q925_CATAD</name>
<dbReference type="InterPro" id="IPR036736">
    <property type="entry name" value="ACP-like_sf"/>
</dbReference>
<dbReference type="PANTHER" id="PTHR45527">
    <property type="entry name" value="NONRIBOSOMAL PEPTIDE SYNTHETASE"/>
    <property type="match status" value="1"/>
</dbReference>
<dbReference type="Pfam" id="PF00975">
    <property type="entry name" value="Thioesterase"/>
    <property type="match status" value="1"/>
</dbReference>
<dbReference type="KEGG" id="cai:Caci_3439"/>
<dbReference type="GO" id="GO:0005737">
    <property type="term" value="C:cytoplasm"/>
    <property type="evidence" value="ECO:0007669"/>
    <property type="project" value="TreeGrafter"/>
</dbReference>
<dbReference type="Gene3D" id="3.30.300.30">
    <property type="match status" value="1"/>
</dbReference>
<evidence type="ECO:0000256" key="4">
    <source>
        <dbReference type="SAM" id="MobiDB-lite"/>
    </source>
</evidence>
<dbReference type="eggNOG" id="COG3319">
    <property type="taxonomic scope" value="Bacteria"/>
</dbReference>
<dbReference type="AlphaFoldDB" id="C7Q925"/>
<dbReference type="SUPFAM" id="SSF47336">
    <property type="entry name" value="ACP-like"/>
    <property type="match status" value="1"/>
</dbReference>
<dbReference type="SUPFAM" id="SSF53474">
    <property type="entry name" value="alpha/beta-Hydrolases"/>
    <property type="match status" value="1"/>
</dbReference>
<dbReference type="InterPro" id="IPR045851">
    <property type="entry name" value="AMP-bd_C_sf"/>
</dbReference>
<dbReference type="Pfam" id="PF00501">
    <property type="entry name" value="AMP-binding"/>
    <property type="match status" value="1"/>
</dbReference>
<dbReference type="SUPFAM" id="SSF56801">
    <property type="entry name" value="Acetyl-CoA synthetase-like"/>
    <property type="match status" value="1"/>
</dbReference>
<dbReference type="InterPro" id="IPR009081">
    <property type="entry name" value="PP-bd_ACP"/>
</dbReference>
<dbReference type="InterPro" id="IPR029058">
    <property type="entry name" value="AB_hydrolase_fold"/>
</dbReference>
<dbReference type="InParanoid" id="C7Q925"/>
<evidence type="ECO:0000259" key="5">
    <source>
        <dbReference type="PROSITE" id="PS50075"/>
    </source>
</evidence>
<dbReference type="InterPro" id="IPR025110">
    <property type="entry name" value="AMP-bd_C"/>
</dbReference>
<dbReference type="InterPro" id="IPR001031">
    <property type="entry name" value="Thioesterase"/>
</dbReference>
<dbReference type="SMART" id="SM00824">
    <property type="entry name" value="PKS_TE"/>
    <property type="match status" value="1"/>
</dbReference>
<dbReference type="Gene3D" id="3.40.50.12780">
    <property type="entry name" value="N-terminal domain of ligase-like"/>
    <property type="match status" value="1"/>
</dbReference>
<dbReference type="InterPro" id="IPR020806">
    <property type="entry name" value="PKS_PP-bd"/>
</dbReference>
<keyword evidence="7" id="KW-1185">Reference proteome</keyword>
<dbReference type="PROSITE" id="PS00455">
    <property type="entry name" value="AMP_BINDING"/>
    <property type="match status" value="1"/>
</dbReference>
<feature type="domain" description="Carrier" evidence="5">
    <location>
        <begin position="581"/>
        <end position="656"/>
    </location>
</feature>
<dbReference type="SMART" id="SM00823">
    <property type="entry name" value="PKS_PP"/>
    <property type="match status" value="1"/>
</dbReference>